<evidence type="ECO:0000259" key="5">
    <source>
        <dbReference type="PROSITE" id="PS51935"/>
    </source>
</evidence>
<dbReference type="AlphaFoldDB" id="A0A941E945"/>
<name>A0A941E945_9ACTN</name>
<evidence type="ECO:0000313" key="6">
    <source>
        <dbReference type="EMBL" id="MBR7828560.1"/>
    </source>
</evidence>
<keyword evidence="3" id="KW-0378">Hydrolase</keyword>
<accession>A0A941E945</accession>
<feature type="domain" description="NlpC/P60" evidence="5">
    <location>
        <begin position="1"/>
        <end position="82"/>
    </location>
</feature>
<evidence type="ECO:0000256" key="2">
    <source>
        <dbReference type="ARBA" id="ARBA00022670"/>
    </source>
</evidence>
<reference evidence="6" key="1">
    <citation type="submission" date="2021-04" db="EMBL/GenBank/DDBJ databases">
        <title>Genome based classification of Actinospica acidithermotolerans sp. nov., an actinobacterium isolated from an Indonesian hot spring.</title>
        <authorList>
            <person name="Kusuma A.B."/>
            <person name="Putra K.E."/>
            <person name="Nafisah S."/>
            <person name="Loh J."/>
            <person name="Nouioui I."/>
            <person name="Goodfellow M."/>
        </authorList>
    </citation>
    <scope>NUCLEOTIDE SEQUENCE</scope>
    <source>
        <strain evidence="6">MGRD01-02</strain>
    </source>
</reference>
<dbReference type="SUPFAM" id="SSF54001">
    <property type="entry name" value="Cysteine proteinases"/>
    <property type="match status" value="1"/>
</dbReference>
<protein>
    <submittedName>
        <fullName evidence="6">C40 family peptidase</fullName>
    </submittedName>
</protein>
<dbReference type="Pfam" id="PF00877">
    <property type="entry name" value="NLPC_P60"/>
    <property type="match status" value="1"/>
</dbReference>
<evidence type="ECO:0000256" key="4">
    <source>
        <dbReference type="ARBA" id="ARBA00022807"/>
    </source>
</evidence>
<dbReference type="InterPro" id="IPR038765">
    <property type="entry name" value="Papain-like_cys_pep_sf"/>
</dbReference>
<keyword evidence="7" id="KW-1185">Reference proteome</keyword>
<dbReference type="Gene3D" id="3.90.1720.10">
    <property type="entry name" value="endopeptidase domain like (from Nostoc punctiforme)"/>
    <property type="match status" value="1"/>
</dbReference>
<dbReference type="Proteomes" id="UP000676325">
    <property type="component" value="Unassembled WGS sequence"/>
</dbReference>
<dbReference type="InterPro" id="IPR000064">
    <property type="entry name" value="NLP_P60_dom"/>
</dbReference>
<dbReference type="GO" id="GO:0008234">
    <property type="term" value="F:cysteine-type peptidase activity"/>
    <property type="evidence" value="ECO:0007669"/>
    <property type="project" value="UniProtKB-KW"/>
</dbReference>
<comment type="similarity">
    <text evidence="1">Belongs to the peptidase C40 family.</text>
</comment>
<dbReference type="PROSITE" id="PS51935">
    <property type="entry name" value="NLPC_P60"/>
    <property type="match status" value="1"/>
</dbReference>
<comment type="caution">
    <text evidence="6">The sequence shown here is derived from an EMBL/GenBank/DDBJ whole genome shotgun (WGS) entry which is preliminary data.</text>
</comment>
<keyword evidence="4" id="KW-0788">Thiol protease</keyword>
<sequence length="83" mass="8894">MHLPRTTFDQVNAGRPVYSIAQLQPGDLLFIPGSDGTPQAPGHVGMYLGQGLLIRAPQTGEVVKLSPLGQWASSVVAMRRIVE</sequence>
<proteinExistence type="inferred from homology"/>
<evidence type="ECO:0000256" key="1">
    <source>
        <dbReference type="ARBA" id="ARBA00007074"/>
    </source>
</evidence>
<gene>
    <name evidence="6" type="ORF">KDK95_19770</name>
</gene>
<dbReference type="GO" id="GO:0006508">
    <property type="term" value="P:proteolysis"/>
    <property type="evidence" value="ECO:0007669"/>
    <property type="project" value="UniProtKB-KW"/>
</dbReference>
<keyword evidence="2" id="KW-0645">Protease</keyword>
<evidence type="ECO:0000313" key="7">
    <source>
        <dbReference type="Proteomes" id="UP000676325"/>
    </source>
</evidence>
<evidence type="ECO:0000256" key="3">
    <source>
        <dbReference type="ARBA" id="ARBA00022801"/>
    </source>
</evidence>
<dbReference type="EMBL" id="JAGSOH010000059">
    <property type="protein sequence ID" value="MBR7828560.1"/>
    <property type="molecule type" value="Genomic_DNA"/>
</dbReference>
<dbReference type="PANTHER" id="PTHR47359:SF3">
    <property type="entry name" value="NLP_P60 DOMAIN-CONTAINING PROTEIN-RELATED"/>
    <property type="match status" value="1"/>
</dbReference>
<dbReference type="InterPro" id="IPR051794">
    <property type="entry name" value="PG_Endopeptidase_C40"/>
</dbReference>
<organism evidence="6 7">
    <name type="scientific">Actinospica acidithermotolerans</name>
    <dbReference type="NCBI Taxonomy" id="2828514"/>
    <lineage>
        <taxon>Bacteria</taxon>
        <taxon>Bacillati</taxon>
        <taxon>Actinomycetota</taxon>
        <taxon>Actinomycetes</taxon>
        <taxon>Catenulisporales</taxon>
        <taxon>Actinospicaceae</taxon>
        <taxon>Actinospica</taxon>
    </lineage>
</organism>
<dbReference type="PANTHER" id="PTHR47359">
    <property type="entry name" value="PEPTIDOGLYCAN DL-ENDOPEPTIDASE CWLO"/>
    <property type="match status" value="1"/>
</dbReference>